<dbReference type="PROSITE" id="PS00028">
    <property type="entry name" value="ZINC_FINGER_C2H2_1"/>
    <property type="match status" value="3"/>
</dbReference>
<dbReference type="GO" id="GO:0005634">
    <property type="term" value="C:nucleus"/>
    <property type="evidence" value="ECO:0007669"/>
    <property type="project" value="UniProtKB-SubCell"/>
</dbReference>
<evidence type="ECO:0000256" key="6">
    <source>
        <dbReference type="ARBA" id="ARBA00023015"/>
    </source>
</evidence>
<feature type="region of interest" description="Disordered" evidence="12">
    <location>
        <begin position="1"/>
        <end position="25"/>
    </location>
</feature>
<evidence type="ECO:0000256" key="7">
    <source>
        <dbReference type="ARBA" id="ARBA00023125"/>
    </source>
</evidence>
<dbReference type="InterPro" id="IPR013087">
    <property type="entry name" value="Znf_C2H2_type"/>
</dbReference>
<dbReference type="PANTHER" id="PTHR16515:SF49">
    <property type="entry name" value="GASTRULA ZINC FINGER PROTEIN XLCGF49.1-LIKE-RELATED"/>
    <property type="match status" value="1"/>
</dbReference>
<dbReference type="GO" id="GO:0003677">
    <property type="term" value="F:DNA binding"/>
    <property type="evidence" value="ECO:0007669"/>
    <property type="project" value="UniProtKB-KW"/>
</dbReference>
<dbReference type="AlphaFoldDB" id="A0A9N9WPE0"/>
<keyword evidence="4 10" id="KW-0863">Zinc-finger</keyword>
<accession>A0A9N9WPE0</accession>
<keyword evidence="15" id="KW-1185">Reference proteome</keyword>
<evidence type="ECO:0000256" key="9">
    <source>
        <dbReference type="ARBA" id="ARBA00023242"/>
    </source>
</evidence>
<keyword evidence="3" id="KW-0677">Repeat</keyword>
<keyword evidence="9" id="KW-0539">Nucleus</keyword>
<protein>
    <recommendedName>
        <fullName evidence="13">C2H2-type domain-containing protein</fullName>
    </recommendedName>
</protein>
<dbReference type="PANTHER" id="PTHR16515">
    <property type="entry name" value="PR DOMAIN ZINC FINGER PROTEIN"/>
    <property type="match status" value="1"/>
</dbReference>
<dbReference type="Gene3D" id="1.25.40.10">
    <property type="entry name" value="Tetratricopeptide repeat domain"/>
    <property type="match status" value="1"/>
</dbReference>
<feature type="compositionally biased region" description="Polar residues" evidence="12">
    <location>
        <begin position="1"/>
        <end position="12"/>
    </location>
</feature>
<dbReference type="Proteomes" id="UP001153620">
    <property type="component" value="Chromosome 1"/>
</dbReference>
<evidence type="ECO:0000256" key="2">
    <source>
        <dbReference type="ARBA" id="ARBA00022723"/>
    </source>
</evidence>
<name>A0A9N9WPE0_9DIPT</name>
<reference evidence="14" key="1">
    <citation type="submission" date="2022-01" db="EMBL/GenBank/DDBJ databases">
        <authorList>
            <person name="King R."/>
        </authorList>
    </citation>
    <scope>NUCLEOTIDE SEQUENCE</scope>
</reference>
<feature type="compositionally biased region" description="Basic and acidic residues" evidence="12">
    <location>
        <begin position="13"/>
        <end position="25"/>
    </location>
</feature>
<dbReference type="SUPFAM" id="SSF57667">
    <property type="entry name" value="beta-beta-alpha zinc fingers"/>
    <property type="match status" value="2"/>
</dbReference>
<evidence type="ECO:0000256" key="5">
    <source>
        <dbReference type="ARBA" id="ARBA00022833"/>
    </source>
</evidence>
<dbReference type="SMART" id="SM00028">
    <property type="entry name" value="TPR"/>
    <property type="match status" value="1"/>
</dbReference>
<evidence type="ECO:0000256" key="10">
    <source>
        <dbReference type="PROSITE-ProRule" id="PRU00042"/>
    </source>
</evidence>
<dbReference type="InterPro" id="IPR011990">
    <property type="entry name" value="TPR-like_helical_dom_sf"/>
</dbReference>
<feature type="domain" description="C2H2-type" evidence="13">
    <location>
        <begin position="441"/>
        <end position="466"/>
    </location>
</feature>
<evidence type="ECO:0000313" key="14">
    <source>
        <dbReference type="EMBL" id="CAG9799025.1"/>
    </source>
</evidence>
<keyword evidence="5" id="KW-0862">Zinc</keyword>
<dbReference type="PROSITE" id="PS50157">
    <property type="entry name" value="ZINC_FINGER_C2H2_2"/>
    <property type="match status" value="3"/>
</dbReference>
<sequence length="466" mass="54751">MKKASKQNQIKNLSEEKGNENDTTTKIEVDPEIVIKILESSKDENLLVELPVEDHNSLTECESIKPEEFVEEAQLKTLVIQKKKEMDSEEFVQNAELKRIKADQSDIKRRRSLRNETAASIKKKPPKYEEIFNCYKRKEYKECIIYIDLVAESAKDWIEYQILKAACLIHLGIKLTEAHKILDDILKINNKNSFSFYAKGLAYYREEQWLDSIEYFEKAIALDKSSMQRAEVMLKLAKEELEKMSKDDVCLLSNEIKTEPIEEQDDPDFYEYSQSDMNDPIPNVDKKNRFKCEICNKCFCKKFNLDRHNKIMHNRETPFIPPLPRNYNSRRSAPEPLMIKVEEKSLSPISPVVSKSSQFKIKLGKKKIKRTQSMSEITDRVKSEMGRCKICKKLYRKGSLARHEIIHSGVKQFTCEDCPMAFYQKSDLQRHITIHSNVFDYECELCEKKFRIKKNLQVHNKRHHSK</sequence>
<dbReference type="InterPro" id="IPR050331">
    <property type="entry name" value="Zinc_finger"/>
</dbReference>
<evidence type="ECO:0000256" key="1">
    <source>
        <dbReference type="ARBA" id="ARBA00004123"/>
    </source>
</evidence>
<dbReference type="InterPro" id="IPR036236">
    <property type="entry name" value="Znf_C2H2_sf"/>
</dbReference>
<dbReference type="Gene3D" id="3.30.160.60">
    <property type="entry name" value="Classic Zinc Finger"/>
    <property type="match status" value="3"/>
</dbReference>
<keyword evidence="2" id="KW-0479">Metal-binding</keyword>
<feature type="repeat" description="TPR" evidence="11">
    <location>
        <begin position="193"/>
        <end position="226"/>
    </location>
</feature>
<gene>
    <name evidence="14" type="ORF">CHIRRI_LOCUS2000</name>
</gene>
<evidence type="ECO:0000256" key="12">
    <source>
        <dbReference type="SAM" id="MobiDB-lite"/>
    </source>
</evidence>
<feature type="domain" description="C2H2-type" evidence="13">
    <location>
        <begin position="290"/>
        <end position="318"/>
    </location>
</feature>
<dbReference type="PROSITE" id="PS50005">
    <property type="entry name" value="TPR"/>
    <property type="match status" value="1"/>
</dbReference>
<dbReference type="SMART" id="SM00355">
    <property type="entry name" value="ZnF_C2H2"/>
    <property type="match status" value="4"/>
</dbReference>
<keyword evidence="11" id="KW-0802">TPR repeat</keyword>
<keyword evidence="8" id="KW-0804">Transcription</keyword>
<evidence type="ECO:0000256" key="3">
    <source>
        <dbReference type="ARBA" id="ARBA00022737"/>
    </source>
</evidence>
<keyword evidence="7" id="KW-0238">DNA-binding</keyword>
<dbReference type="GO" id="GO:0008270">
    <property type="term" value="F:zinc ion binding"/>
    <property type="evidence" value="ECO:0007669"/>
    <property type="project" value="UniProtKB-KW"/>
</dbReference>
<evidence type="ECO:0000259" key="13">
    <source>
        <dbReference type="PROSITE" id="PS50157"/>
    </source>
</evidence>
<reference evidence="14" key="2">
    <citation type="submission" date="2022-10" db="EMBL/GenBank/DDBJ databases">
        <authorList>
            <consortium name="ENA_rothamsted_submissions"/>
            <consortium name="culmorum"/>
            <person name="King R."/>
        </authorList>
    </citation>
    <scope>NUCLEOTIDE SEQUENCE</scope>
</reference>
<proteinExistence type="predicted"/>
<dbReference type="OrthoDB" id="7783476at2759"/>
<evidence type="ECO:0000256" key="4">
    <source>
        <dbReference type="ARBA" id="ARBA00022771"/>
    </source>
</evidence>
<evidence type="ECO:0000256" key="11">
    <source>
        <dbReference type="PROSITE-ProRule" id="PRU00339"/>
    </source>
</evidence>
<dbReference type="InterPro" id="IPR019734">
    <property type="entry name" value="TPR_rpt"/>
</dbReference>
<keyword evidence="6" id="KW-0805">Transcription regulation</keyword>
<evidence type="ECO:0000313" key="15">
    <source>
        <dbReference type="Proteomes" id="UP001153620"/>
    </source>
</evidence>
<dbReference type="GO" id="GO:0010468">
    <property type="term" value="P:regulation of gene expression"/>
    <property type="evidence" value="ECO:0007669"/>
    <property type="project" value="TreeGrafter"/>
</dbReference>
<comment type="subcellular location">
    <subcellularLocation>
        <location evidence="1">Nucleus</location>
    </subcellularLocation>
</comment>
<dbReference type="EMBL" id="OU895877">
    <property type="protein sequence ID" value="CAG9799025.1"/>
    <property type="molecule type" value="Genomic_DNA"/>
</dbReference>
<evidence type="ECO:0000256" key="8">
    <source>
        <dbReference type="ARBA" id="ARBA00023163"/>
    </source>
</evidence>
<organism evidence="14 15">
    <name type="scientific">Chironomus riparius</name>
    <dbReference type="NCBI Taxonomy" id="315576"/>
    <lineage>
        <taxon>Eukaryota</taxon>
        <taxon>Metazoa</taxon>
        <taxon>Ecdysozoa</taxon>
        <taxon>Arthropoda</taxon>
        <taxon>Hexapoda</taxon>
        <taxon>Insecta</taxon>
        <taxon>Pterygota</taxon>
        <taxon>Neoptera</taxon>
        <taxon>Endopterygota</taxon>
        <taxon>Diptera</taxon>
        <taxon>Nematocera</taxon>
        <taxon>Chironomoidea</taxon>
        <taxon>Chironomidae</taxon>
        <taxon>Chironominae</taxon>
        <taxon>Chironomus</taxon>
    </lineage>
</organism>
<dbReference type="FunFam" id="3.30.160.60:FF:000100">
    <property type="entry name" value="Zinc finger 45-like"/>
    <property type="match status" value="1"/>
</dbReference>
<dbReference type="Pfam" id="PF00096">
    <property type="entry name" value="zf-C2H2"/>
    <property type="match status" value="3"/>
</dbReference>
<feature type="domain" description="C2H2-type" evidence="13">
    <location>
        <begin position="413"/>
        <end position="437"/>
    </location>
</feature>
<dbReference type="SUPFAM" id="SSF48452">
    <property type="entry name" value="TPR-like"/>
    <property type="match status" value="1"/>
</dbReference>